<organism evidence="1 2">
    <name type="scientific">Wenyingzhuangia heitensis</name>
    <dbReference type="NCBI Taxonomy" id="1487859"/>
    <lineage>
        <taxon>Bacteria</taxon>
        <taxon>Pseudomonadati</taxon>
        <taxon>Bacteroidota</taxon>
        <taxon>Flavobacteriia</taxon>
        <taxon>Flavobacteriales</taxon>
        <taxon>Flavobacteriaceae</taxon>
        <taxon>Wenyingzhuangia</taxon>
    </lineage>
</organism>
<gene>
    <name evidence="1" type="ORF">FHR24_002494</name>
</gene>
<evidence type="ECO:0000313" key="1">
    <source>
        <dbReference type="EMBL" id="NIJ46016.1"/>
    </source>
</evidence>
<dbReference type="EMBL" id="JAASQL010000004">
    <property type="protein sequence ID" value="NIJ46016.1"/>
    <property type="molecule type" value="Genomic_DNA"/>
</dbReference>
<proteinExistence type="predicted"/>
<dbReference type="Proteomes" id="UP000745859">
    <property type="component" value="Unassembled WGS sequence"/>
</dbReference>
<dbReference type="PANTHER" id="PTHR43190">
    <property type="entry name" value="N-ACETYL-D-GLUCOSAMINE KINASE"/>
    <property type="match status" value="1"/>
</dbReference>
<dbReference type="InterPro" id="IPR052519">
    <property type="entry name" value="Euk-type_GlcNAc_Kinase"/>
</dbReference>
<dbReference type="SUPFAM" id="SSF53067">
    <property type="entry name" value="Actin-like ATPase domain"/>
    <property type="match status" value="2"/>
</dbReference>
<reference evidence="1 2" key="1">
    <citation type="submission" date="2020-03" db="EMBL/GenBank/DDBJ databases">
        <title>Genomic Encyclopedia of Type Strains, Phase IV (KMG-IV): sequencing the most valuable type-strain genomes for metagenomic binning, comparative biology and taxonomic classification.</title>
        <authorList>
            <person name="Goeker M."/>
        </authorList>
    </citation>
    <scope>NUCLEOTIDE SEQUENCE [LARGE SCALE GENOMIC DNA]</scope>
    <source>
        <strain evidence="1 2">DSM 101599</strain>
    </source>
</reference>
<dbReference type="Gene3D" id="1.10.720.160">
    <property type="match status" value="1"/>
</dbReference>
<dbReference type="CDD" id="cd24079">
    <property type="entry name" value="ASKHA_NBD_PG1100-like"/>
    <property type="match status" value="1"/>
</dbReference>
<dbReference type="RefSeq" id="WP_167189265.1">
    <property type="nucleotide sequence ID" value="NZ_JAASQL010000004.1"/>
</dbReference>
<accession>A0ABX0UF04</accession>
<dbReference type="Gene3D" id="3.30.420.40">
    <property type="match status" value="2"/>
</dbReference>
<dbReference type="PANTHER" id="PTHR43190:SF3">
    <property type="entry name" value="N-ACETYL-D-GLUCOSAMINE KINASE"/>
    <property type="match status" value="1"/>
</dbReference>
<evidence type="ECO:0000313" key="2">
    <source>
        <dbReference type="Proteomes" id="UP000745859"/>
    </source>
</evidence>
<sequence length="284" mass="32300">MILIADGGSTKVDWIALNQDKSERFKTRTEGLNPAIVAPQTLKKRVLDNINLEPTREEVTQVFFYGAGCGTSKAIETLEKVFQEIFVKADIIVAEDMLAAAYAASETEPAIVCILGTGSNSCYYDGKTTTSTSVSLGWAIMDEASGNYFGKKLIRDYYYKIMPQEIREKFEKDFNLEDDYIKEQLYQNEAPNTYLATHAAFMFDFKEHDYITGLIEKGVDEFFRYRVLPYGKGKETPIYFIGSVAYYFSNIVEKVATKFDLNFAGAIQRPIDNMIAYHKKYLIK</sequence>
<keyword evidence="2" id="KW-1185">Reference proteome</keyword>
<dbReference type="InterPro" id="IPR043129">
    <property type="entry name" value="ATPase_NBD"/>
</dbReference>
<protein>
    <submittedName>
        <fullName evidence="1">N-acetylglucosamine kinase-like BadF-type ATPase</fullName>
    </submittedName>
</protein>
<name>A0ABX0UF04_9FLAO</name>
<comment type="caution">
    <text evidence="1">The sequence shown here is derived from an EMBL/GenBank/DDBJ whole genome shotgun (WGS) entry which is preliminary data.</text>
</comment>